<evidence type="ECO:0000256" key="1">
    <source>
        <dbReference type="SAM" id="Phobius"/>
    </source>
</evidence>
<evidence type="ECO:0000313" key="2">
    <source>
        <dbReference type="EMBL" id="OFJ49517.1"/>
    </source>
</evidence>
<reference evidence="2 3" key="1">
    <citation type="submission" date="2016-10" db="EMBL/GenBank/DDBJ databases">
        <title>Updated version of Genome Assembly of Janthinobacterium lividum ERGS5:01.</title>
        <authorList>
            <person name="Kumar R."/>
            <person name="Acharya V."/>
            <person name="Singh D."/>
        </authorList>
    </citation>
    <scope>NUCLEOTIDE SEQUENCE [LARGE SCALE GENOMIC DNA]</scope>
    <source>
        <strain evidence="2 3">ERGS5:01</strain>
    </source>
</reference>
<keyword evidence="1" id="KW-1133">Transmembrane helix</keyword>
<protein>
    <submittedName>
        <fullName evidence="2">Uncharacterized protein</fullName>
    </submittedName>
</protein>
<accession>A0A1E8PTW3</accession>
<evidence type="ECO:0000313" key="3">
    <source>
        <dbReference type="Proteomes" id="UP000092634"/>
    </source>
</evidence>
<gene>
    <name evidence="2" type="ORF">BA896_012150</name>
</gene>
<sequence length="64" mass="6922">MNVWKVASGEQTSIITAPEPLGLSIMGLTQAVVGIFGINDQLKRLQTTSISDCEELFLLLMLSV</sequence>
<organism evidence="2 3">
    <name type="scientific">Janthinobacterium lividum</name>
    <dbReference type="NCBI Taxonomy" id="29581"/>
    <lineage>
        <taxon>Bacteria</taxon>
        <taxon>Pseudomonadati</taxon>
        <taxon>Pseudomonadota</taxon>
        <taxon>Betaproteobacteria</taxon>
        <taxon>Burkholderiales</taxon>
        <taxon>Oxalobacteraceae</taxon>
        <taxon>Janthinobacterium</taxon>
    </lineage>
</organism>
<dbReference type="AlphaFoldDB" id="A0A1E8PTW3"/>
<comment type="caution">
    <text evidence="2">The sequence shown here is derived from an EMBL/GenBank/DDBJ whole genome shotgun (WGS) entry which is preliminary data.</text>
</comment>
<name>A0A1E8PTW3_9BURK</name>
<keyword evidence="1" id="KW-0812">Transmembrane</keyword>
<feature type="transmembrane region" description="Helical" evidence="1">
    <location>
        <begin position="20"/>
        <end position="38"/>
    </location>
</feature>
<proteinExistence type="predicted"/>
<dbReference type="Proteomes" id="UP000092634">
    <property type="component" value="Unassembled WGS sequence"/>
</dbReference>
<dbReference type="EMBL" id="MAQB02000001">
    <property type="protein sequence ID" value="OFJ49517.1"/>
    <property type="molecule type" value="Genomic_DNA"/>
</dbReference>
<keyword evidence="1" id="KW-0472">Membrane</keyword>